<dbReference type="KEGG" id="fmr:Fuma_03748"/>
<organism evidence="8 9">
    <name type="scientific">Fuerstiella marisgermanici</name>
    <dbReference type="NCBI Taxonomy" id="1891926"/>
    <lineage>
        <taxon>Bacteria</taxon>
        <taxon>Pseudomonadati</taxon>
        <taxon>Planctomycetota</taxon>
        <taxon>Planctomycetia</taxon>
        <taxon>Planctomycetales</taxon>
        <taxon>Planctomycetaceae</taxon>
        <taxon>Fuerstiella</taxon>
    </lineage>
</organism>
<proteinExistence type="inferred from homology"/>
<dbReference type="STRING" id="1891926.Fuma_03748"/>
<reference evidence="8 9" key="1">
    <citation type="journal article" date="2016" name="Front. Microbiol.">
        <title>Fuerstia marisgermanicae gen. nov., sp. nov., an Unusual Member of the Phylum Planctomycetes from the German Wadden Sea.</title>
        <authorList>
            <person name="Kohn T."/>
            <person name="Heuer A."/>
            <person name="Jogler M."/>
            <person name="Vollmers J."/>
            <person name="Boedeker C."/>
            <person name="Bunk B."/>
            <person name="Rast P."/>
            <person name="Borchert D."/>
            <person name="Glockner I."/>
            <person name="Freese H.M."/>
            <person name="Klenk H.P."/>
            <person name="Overmann J."/>
            <person name="Kaster A.K."/>
            <person name="Rohde M."/>
            <person name="Wiegand S."/>
            <person name="Jogler C."/>
        </authorList>
    </citation>
    <scope>NUCLEOTIDE SEQUENCE [LARGE SCALE GENOMIC DNA]</scope>
    <source>
        <strain evidence="8 9">NH11</strain>
    </source>
</reference>
<comment type="subcellular location">
    <subcellularLocation>
        <location evidence="1">Cell membrane</location>
        <topology evidence="1">Multi-pass membrane protein</topology>
    </subcellularLocation>
</comment>
<feature type="transmembrane region" description="Helical" evidence="7">
    <location>
        <begin position="12"/>
        <end position="35"/>
    </location>
</feature>
<dbReference type="Proteomes" id="UP000187735">
    <property type="component" value="Chromosome"/>
</dbReference>
<dbReference type="GO" id="GO:0005886">
    <property type="term" value="C:plasma membrane"/>
    <property type="evidence" value="ECO:0007669"/>
    <property type="project" value="UniProtKB-SubCell"/>
</dbReference>
<keyword evidence="6 7" id="KW-0472">Membrane</keyword>
<evidence type="ECO:0000313" key="9">
    <source>
        <dbReference type="Proteomes" id="UP000187735"/>
    </source>
</evidence>
<dbReference type="RefSeq" id="WP_077025482.1">
    <property type="nucleotide sequence ID" value="NZ_CP017641.1"/>
</dbReference>
<evidence type="ECO:0000256" key="1">
    <source>
        <dbReference type="ARBA" id="ARBA00004651"/>
    </source>
</evidence>
<protein>
    <submittedName>
        <fullName evidence="8">Flagellar biosynthetic protein FliQ</fullName>
    </submittedName>
</protein>
<keyword evidence="3" id="KW-1003">Cell membrane</keyword>
<keyword evidence="8" id="KW-0969">Cilium</keyword>
<comment type="similarity">
    <text evidence="2">Belongs to the FliQ/MopD/SpaQ family.</text>
</comment>
<evidence type="ECO:0000256" key="6">
    <source>
        <dbReference type="ARBA" id="ARBA00023136"/>
    </source>
</evidence>
<dbReference type="EMBL" id="CP017641">
    <property type="protein sequence ID" value="APZ94125.1"/>
    <property type="molecule type" value="Genomic_DNA"/>
</dbReference>
<keyword evidence="8" id="KW-0282">Flagellum</keyword>
<keyword evidence="8" id="KW-0966">Cell projection</keyword>
<evidence type="ECO:0000256" key="2">
    <source>
        <dbReference type="ARBA" id="ARBA00006156"/>
    </source>
</evidence>
<keyword evidence="5 7" id="KW-1133">Transmembrane helix</keyword>
<dbReference type="GO" id="GO:0009306">
    <property type="term" value="P:protein secretion"/>
    <property type="evidence" value="ECO:0007669"/>
    <property type="project" value="InterPro"/>
</dbReference>
<dbReference type="PRINTS" id="PR00952">
    <property type="entry name" value="TYPE3IMQPROT"/>
</dbReference>
<feature type="transmembrane region" description="Helical" evidence="7">
    <location>
        <begin position="55"/>
        <end position="76"/>
    </location>
</feature>
<keyword evidence="4 7" id="KW-0812">Transmembrane</keyword>
<dbReference type="AlphaFoldDB" id="A0A1P8WJ95"/>
<dbReference type="InterPro" id="IPR002191">
    <property type="entry name" value="Bac_export_3"/>
</dbReference>
<dbReference type="Pfam" id="PF01313">
    <property type="entry name" value="Bac_export_3"/>
    <property type="match status" value="1"/>
</dbReference>
<evidence type="ECO:0000256" key="7">
    <source>
        <dbReference type="SAM" id="Phobius"/>
    </source>
</evidence>
<dbReference type="OrthoDB" id="9806440at2"/>
<accession>A0A1P8WJ95</accession>
<evidence type="ECO:0000256" key="3">
    <source>
        <dbReference type="ARBA" id="ARBA00022475"/>
    </source>
</evidence>
<evidence type="ECO:0000256" key="4">
    <source>
        <dbReference type="ARBA" id="ARBA00022692"/>
    </source>
</evidence>
<name>A0A1P8WJ95_9PLAN</name>
<gene>
    <name evidence="8" type="primary">fliQ</name>
    <name evidence="8" type="ORF">Fuma_03748</name>
</gene>
<evidence type="ECO:0000256" key="5">
    <source>
        <dbReference type="ARBA" id="ARBA00022989"/>
    </source>
</evidence>
<keyword evidence="9" id="KW-1185">Reference proteome</keyword>
<dbReference type="PIRSF" id="PIRSF004669">
    <property type="entry name" value="FliQ"/>
    <property type="match status" value="1"/>
</dbReference>
<dbReference type="PANTHER" id="PTHR34040:SF2">
    <property type="entry name" value="FLAGELLAR BIOSYNTHETIC PROTEIN FLIQ"/>
    <property type="match status" value="1"/>
</dbReference>
<evidence type="ECO:0000313" key="8">
    <source>
        <dbReference type="EMBL" id="APZ94125.1"/>
    </source>
</evidence>
<sequence>MDTLEVVEIGRDLLVTAMWLAGPPVFISLLVGLMVSIFQTITSVQEQTLSFAPRIVAVGLVIVLALPWMLTLTSAFTMRMVERMALVTH</sequence>
<dbReference type="PANTHER" id="PTHR34040">
    <property type="entry name" value="FLAGELLAR BIOSYNTHETIC PROTEIN FLIQ"/>
    <property type="match status" value="1"/>
</dbReference>